<dbReference type="HOGENOM" id="CLU_2342143_0_0_7"/>
<dbReference type="eggNOG" id="COG3039">
    <property type="taxonomic scope" value="Bacteria"/>
</dbReference>
<reference evidence="1 2" key="1">
    <citation type="journal article" date="2012" name="Environ. Microbiol.">
        <title>The genome sequence of Desulfatibacillum alkenivorans AK-01: a blueprint for anaerobic alkane oxidation.</title>
        <authorList>
            <person name="Callaghan A.V."/>
            <person name="Morris B.E."/>
            <person name="Pereira I.A."/>
            <person name="McInerney M.J."/>
            <person name="Austin R.N."/>
            <person name="Groves J.T."/>
            <person name="Kukor J.J."/>
            <person name="Suflita J.M."/>
            <person name="Young L.Y."/>
            <person name="Zylstra G.J."/>
            <person name="Wawrik B."/>
        </authorList>
    </citation>
    <scope>NUCLEOTIDE SEQUENCE [LARGE SCALE GENOMIC DNA]</scope>
    <source>
        <strain evidence="1 2">AK-01</strain>
    </source>
</reference>
<evidence type="ECO:0000313" key="1">
    <source>
        <dbReference type="EMBL" id="ACL05084.1"/>
    </source>
</evidence>
<gene>
    <name evidence="1" type="ordered locus">Dalk_3396</name>
</gene>
<proteinExistence type="predicted"/>
<keyword evidence="2" id="KW-1185">Reference proteome</keyword>
<organism evidence="1 2">
    <name type="scientific">Desulfatibacillum aliphaticivorans</name>
    <dbReference type="NCBI Taxonomy" id="218208"/>
    <lineage>
        <taxon>Bacteria</taxon>
        <taxon>Pseudomonadati</taxon>
        <taxon>Thermodesulfobacteriota</taxon>
        <taxon>Desulfobacteria</taxon>
        <taxon>Desulfobacterales</taxon>
        <taxon>Desulfatibacillaceae</taxon>
        <taxon>Desulfatibacillum</taxon>
    </lineage>
</organism>
<accession>B8FLD8</accession>
<dbReference type="RefSeq" id="WP_015948141.1">
    <property type="nucleotide sequence ID" value="NC_011768.1"/>
</dbReference>
<protein>
    <submittedName>
        <fullName evidence="1">Transposase IS4 family protein</fullName>
    </submittedName>
</protein>
<dbReference type="AlphaFoldDB" id="B8FLD8"/>
<dbReference type="KEGG" id="dal:Dalk_3396"/>
<name>B8FLD8_DESAL</name>
<dbReference type="Proteomes" id="UP000000739">
    <property type="component" value="Chromosome"/>
</dbReference>
<evidence type="ECO:0000313" key="2">
    <source>
        <dbReference type="Proteomes" id="UP000000739"/>
    </source>
</evidence>
<dbReference type="EMBL" id="CP001322">
    <property type="protein sequence ID" value="ACL05084.1"/>
    <property type="molecule type" value="Genomic_DNA"/>
</dbReference>
<sequence>MREICQKQMPLTPACHNDFEQARELAVISHILDLHPAIYEEAYQDLCECEANTPGTGAQGMSAEQVVRAAIVKVLFGCQYRPLTIPVEGKFGEGKRR</sequence>